<name>A0A9X4ME17_9BACT</name>
<reference evidence="3" key="2">
    <citation type="submission" date="2022-10" db="EMBL/GenBank/DDBJ databases">
        <authorList>
            <person name="Aronson H.S."/>
        </authorList>
    </citation>
    <scope>NUCLEOTIDE SEQUENCE</scope>
    <source>
        <strain evidence="3">RS19-109</strain>
    </source>
</reference>
<keyword evidence="2" id="KW-0472">Membrane</keyword>
<comment type="caution">
    <text evidence="3">The sequence shown here is derived from an EMBL/GenBank/DDBJ whole genome shotgun (WGS) entry which is preliminary data.</text>
</comment>
<evidence type="ECO:0000256" key="2">
    <source>
        <dbReference type="SAM" id="Phobius"/>
    </source>
</evidence>
<organism evidence="3 4">
    <name type="scientific">Thiovibrio frasassiensis</name>
    <dbReference type="NCBI Taxonomy" id="2984131"/>
    <lineage>
        <taxon>Bacteria</taxon>
        <taxon>Pseudomonadati</taxon>
        <taxon>Thermodesulfobacteriota</taxon>
        <taxon>Desulfobulbia</taxon>
        <taxon>Desulfobulbales</taxon>
        <taxon>Thiovibrionaceae</taxon>
        <taxon>Thiovibrio</taxon>
    </lineage>
</organism>
<keyword evidence="3" id="KW-0282">Flagellum</keyword>
<proteinExistence type="predicted"/>
<keyword evidence="2" id="KW-1133">Transmembrane helix</keyword>
<sequence length="302" mass="33494">MADERPPQSVDQFASTDPAADHDETNWGEDWESAFQAEDDAFFSEDKEEENFFLEENEPTATAGVGAPDLDASLEKTLSGIPDQGTAAGAKQAQPFTRFLAFPALFISAKIIAQTQFARLQALPIFVRIPLYALPLLVVGLFIVLISTQKPPPSLHQTATTSTEHPGSTMAPPDINTVGTSSPDAHEASQLHPGKVRKKWAFPAFVIPVKNPTGDQPAPPVTFVLVDITLITSLAEQEEPPADKKIFVRDIIYQFFQNKPLEELRRYSLARGEMNKELRAWLQKQWPEAPIESIIFNQYHLS</sequence>
<evidence type="ECO:0000313" key="4">
    <source>
        <dbReference type="Proteomes" id="UP001154240"/>
    </source>
</evidence>
<keyword evidence="4" id="KW-1185">Reference proteome</keyword>
<feature type="region of interest" description="Disordered" evidence="1">
    <location>
        <begin position="151"/>
        <end position="192"/>
    </location>
</feature>
<keyword evidence="3" id="KW-0969">Cilium</keyword>
<keyword evidence="2" id="KW-0812">Transmembrane</keyword>
<feature type="transmembrane region" description="Helical" evidence="2">
    <location>
        <begin position="125"/>
        <end position="146"/>
    </location>
</feature>
<keyword evidence="3" id="KW-0966">Cell projection</keyword>
<dbReference type="RefSeq" id="WP_307631847.1">
    <property type="nucleotide sequence ID" value="NZ_JAPHEH010000001.1"/>
</dbReference>
<feature type="compositionally biased region" description="Polar residues" evidence="1">
    <location>
        <begin position="155"/>
        <end position="166"/>
    </location>
</feature>
<dbReference type="EMBL" id="JAPHEH010000001">
    <property type="protein sequence ID" value="MDG4474867.1"/>
    <property type="molecule type" value="Genomic_DNA"/>
</dbReference>
<feature type="region of interest" description="Disordered" evidence="1">
    <location>
        <begin position="1"/>
        <end position="28"/>
    </location>
</feature>
<evidence type="ECO:0000256" key="1">
    <source>
        <dbReference type="SAM" id="MobiDB-lite"/>
    </source>
</evidence>
<dbReference type="AlphaFoldDB" id="A0A9X4ME17"/>
<gene>
    <name evidence="3" type="ORF">OLX77_01665</name>
</gene>
<accession>A0A9X4ME17</accession>
<protein>
    <submittedName>
        <fullName evidence="3">Flagellar basal body-associated FliL family protein</fullName>
    </submittedName>
</protein>
<reference evidence="3" key="1">
    <citation type="journal article" date="2022" name="bioRxiv">
        <title>Thiovibrio frasassiensisgen. nov., sp. nov., an autotrophic, elemental sulfur disproportionating bacterium isolated from sulfidic karst sediment, and proposal of Thiovibrionaceae fam. nov.</title>
        <authorList>
            <person name="Aronson H."/>
            <person name="Thomas C."/>
            <person name="Bhattacharyya M."/>
            <person name="Eckstein S."/>
            <person name="Jensen S."/>
            <person name="Barco R."/>
            <person name="Macalady J."/>
            <person name="Amend J."/>
        </authorList>
    </citation>
    <scope>NUCLEOTIDE SEQUENCE</scope>
    <source>
        <strain evidence="3">RS19-109</strain>
    </source>
</reference>
<evidence type="ECO:0000313" key="3">
    <source>
        <dbReference type="EMBL" id="MDG4474867.1"/>
    </source>
</evidence>
<dbReference type="Proteomes" id="UP001154240">
    <property type="component" value="Unassembled WGS sequence"/>
</dbReference>